<dbReference type="InterPro" id="IPR050808">
    <property type="entry name" value="Phage_Integrase"/>
</dbReference>
<organism evidence="7 8">
    <name type="scientific">Methylorubrum rhodesianum</name>
    <dbReference type="NCBI Taxonomy" id="29427"/>
    <lineage>
        <taxon>Bacteria</taxon>
        <taxon>Pseudomonadati</taxon>
        <taxon>Pseudomonadota</taxon>
        <taxon>Alphaproteobacteria</taxon>
        <taxon>Hyphomicrobiales</taxon>
        <taxon>Methylobacteriaceae</taxon>
        <taxon>Methylorubrum</taxon>
    </lineage>
</organism>
<dbReference type="Gene3D" id="1.10.443.10">
    <property type="entry name" value="Intergrase catalytic core"/>
    <property type="match status" value="1"/>
</dbReference>
<sequence>MRLTNQTAAAVQIPAGRDRIVVFDDDLPGFGVSVSKGGSRMWVVQYRNALGQSKRESLGKVGLLTATDARRAAGERLARAKLGEDPHAEKVKAKARAAITFGAVVEPYLEAVAPHLRPAYLAEASRYLRTVWKPLHKLPLHTVGRQEITEHLAKIRRETGPHAANRARAALSAHFAWLVGTGSAEINPVMGVPKPAPEVRRARVLTEDEIARVWAACRDDDFGRIVRLLLLTGQRRDEVADMAWAELDLAGAVWSLPDPRVKNGQGHDVPLSATALQILSAMDRIEGRSLVFGQGEGGFQGFSRAKASLDKRSGVTGWRLHDLRRTAATVMADRLKVLPHVVEAVLNHISGHKAGVAGIYNRALYATEKREALDLLGAYLAGLQPRVEVAAADPESALAETEEGRPLPVVAHPAKRRRAQA</sequence>
<dbReference type="Gene3D" id="1.10.150.130">
    <property type="match status" value="1"/>
</dbReference>
<dbReference type="InterPro" id="IPR011010">
    <property type="entry name" value="DNA_brk_join_enz"/>
</dbReference>
<evidence type="ECO:0000313" key="8">
    <source>
        <dbReference type="Proteomes" id="UP001404845"/>
    </source>
</evidence>
<dbReference type="EMBL" id="JAQYXL010000001">
    <property type="protein sequence ID" value="MEN3229244.1"/>
    <property type="molecule type" value="Genomic_DNA"/>
</dbReference>
<dbReference type="InterPro" id="IPR002104">
    <property type="entry name" value="Integrase_catalytic"/>
</dbReference>
<dbReference type="PANTHER" id="PTHR30629:SF2">
    <property type="entry name" value="PROPHAGE INTEGRASE INTS-RELATED"/>
    <property type="match status" value="1"/>
</dbReference>
<keyword evidence="8" id="KW-1185">Reference proteome</keyword>
<keyword evidence="4" id="KW-0233">DNA recombination</keyword>
<keyword evidence="2" id="KW-0229">DNA integration</keyword>
<evidence type="ECO:0000256" key="2">
    <source>
        <dbReference type="ARBA" id="ARBA00022908"/>
    </source>
</evidence>
<feature type="domain" description="Tyr recombinase" evidence="6">
    <location>
        <begin position="200"/>
        <end position="374"/>
    </location>
</feature>
<gene>
    <name evidence="7" type="ORF">PUR21_16630</name>
</gene>
<dbReference type="InterPro" id="IPR038488">
    <property type="entry name" value="Integrase_DNA-bd_sf"/>
</dbReference>
<dbReference type="CDD" id="cd00801">
    <property type="entry name" value="INT_P4_C"/>
    <property type="match status" value="1"/>
</dbReference>
<evidence type="ECO:0000259" key="6">
    <source>
        <dbReference type="PROSITE" id="PS51898"/>
    </source>
</evidence>
<evidence type="ECO:0000256" key="4">
    <source>
        <dbReference type="ARBA" id="ARBA00023172"/>
    </source>
</evidence>
<reference evidence="7 8" key="1">
    <citation type="journal article" date="2023" name="PLoS ONE">
        <title>Complete genome assembly of Hawai'i environmental nontuberculous mycobacteria reveals unexpected co-isolation with methylobacteria.</title>
        <authorList>
            <person name="Hendrix J."/>
            <person name="Epperson L.E."/>
            <person name="Tong E.I."/>
            <person name="Chan Y.L."/>
            <person name="Hasan N.A."/>
            <person name="Dawrs S.N."/>
            <person name="Norton G.J."/>
            <person name="Virdi R."/>
            <person name="Crooks J.L."/>
            <person name="Chan E.D."/>
            <person name="Honda J.R."/>
            <person name="Strong M."/>
        </authorList>
    </citation>
    <scope>NUCLEOTIDE SEQUENCE [LARGE SCALE GENOMIC DNA]</scope>
    <source>
        <strain evidence="7 8">NJH_HI01</strain>
    </source>
</reference>
<dbReference type="InterPro" id="IPR025166">
    <property type="entry name" value="Integrase_DNA_bind_dom"/>
</dbReference>
<dbReference type="Pfam" id="PF00589">
    <property type="entry name" value="Phage_integrase"/>
    <property type="match status" value="1"/>
</dbReference>
<dbReference type="InterPro" id="IPR010998">
    <property type="entry name" value="Integrase_recombinase_N"/>
</dbReference>
<dbReference type="Pfam" id="PF13356">
    <property type="entry name" value="Arm-DNA-bind_3"/>
    <property type="match status" value="1"/>
</dbReference>
<evidence type="ECO:0000256" key="5">
    <source>
        <dbReference type="SAM" id="MobiDB-lite"/>
    </source>
</evidence>
<name>A0ABU9ZD61_9HYPH</name>
<dbReference type="SUPFAM" id="SSF56349">
    <property type="entry name" value="DNA breaking-rejoining enzymes"/>
    <property type="match status" value="1"/>
</dbReference>
<comment type="similarity">
    <text evidence="1">Belongs to the 'phage' integrase family.</text>
</comment>
<feature type="region of interest" description="Disordered" evidence="5">
    <location>
        <begin position="394"/>
        <end position="421"/>
    </location>
</feature>
<dbReference type="PROSITE" id="PS51898">
    <property type="entry name" value="TYR_RECOMBINASE"/>
    <property type="match status" value="1"/>
</dbReference>
<dbReference type="Gene3D" id="3.30.160.390">
    <property type="entry name" value="Integrase, DNA-binding domain"/>
    <property type="match status" value="1"/>
</dbReference>
<dbReference type="PANTHER" id="PTHR30629">
    <property type="entry name" value="PROPHAGE INTEGRASE"/>
    <property type="match status" value="1"/>
</dbReference>
<protein>
    <submittedName>
        <fullName evidence="7">Tyrosine-type recombinase/integrase</fullName>
    </submittedName>
</protein>
<proteinExistence type="inferred from homology"/>
<evidence type="ECO:0000256" key="1">
    <source>
        <dbReference type="ARBA" id="ARBA00008857"/>
    </source>
</evidence>
<keyword evidence="3" id="KW-0238">DNA-binding</keyword>
<accession>A0ABU9ZD61</accession>
<dbReference type="Proteomes" id="UP001404845">
    <property type="component" value="Unassembled WGS sequence"/>
</dbReference>
<evidence type="ECO:0000256" key="3">
    <source>
        <dbReference type="ARBA" id="ARBA00023125"/>
    </source>
</evidence>
<dbReference type="InterPro" id="IPR013762">
    <property type="entry name" value="Integrase-like_cat_sf"/>
</dbReference>
<comment type="caution">
    <text evidence="7">The sequence shown here is derived from an EMBL/GenBank/DDBJ whole genome shotgun (WGS) entry which is preliminary data.</text>
</comment>
<evidence type="ECO:0000313" key="7">
    <source>
        <dbReference type="EMBL" id="MEN3229244.1"/>
    </source>
</evidence>